<organism evidence="1 2">
    <name type="scientific">Trichocladium antarcticum</name>
    <dbReference type="NCBI Taxonomy" id="1450529"/>
    <lineage>
        <taxon>Eukaryota</taxon>
        <taxon>Fungi</taxon>
        <taxon>Dikarya</taxon>
        <taxon>Ascomycota</taxon>
        <taxon>Pezizomycotina</taxon>
        <taxon>Sordariomycetes</taxon>
        <taxon>Sordariomycetidae</taxon>
        <taxon>Sordariales</taxon>
        <taxon>Chaetomiaceae</taxon>
        <taxon>Trichocladium</taxon>
    </lineage>
</organism>
<gene>
    <name evidence="1" type="ORF">BT67DRAFT_126397</name>
</gene>
<reference evidence="1" key="2">
    <citation type="submission" date="2023-05" db="EMBL/GenBank/DDBJ databases">
        <authorList>
            <consortium name="Lawrence Berkeley National Laboratory"/>
            <person name="Steindorff A."/>
            <person name="Hensen N."/>
            <person name="Bonometti L."/>
            <person name="Westerberg I."/>
            <person name="Brannstrom I.O."/>
            <person name="Guillou S."/>
            <person name="Cros-Aarteil S."/>
            <person name="Calhoun S."/>
            <person name="Haridas S."/>
            <person name="Kuo A."/>
            <person name="Mondo S."/>
            <person name="Pangilinan J."/>
            <person name="Riley R."/>
            <person name="Labutti K."/>
            <person name="Andreopoulos B."/>
            <person name="Lipzen A."/>
            <person name="Chen C."/>
            <person name="Yanf M."/>
            <person name="Daum C."/>
            <person name="Ng V."/>
            <person name="Clum A."/>
            <person name="Ohm R."/>
            <person name="Martin F."/>
            <person name="Silar P."/>
            <person name="Natvig D."/>
            <person name="Lalanne C."/>
            <person name="Gautier V."/>
            <person name="Ament-Velasquez S.L."/>
            <person name="Kruys A."/>
            <person name="Hutchinson M.I."/>
            <person name="Powell A.J."/>
            <person name="Barry K."/>
            <person name="Miller A.N."/>
            <person name="Grigoriev I.V."/>
            <person name="Debuchy R."/>
            <person name="Gladieux P."/>
            <person name="Thoren M.H."/>
            <person name="Johannesson H."/>
        </authorList>
    </citation>
    <scope>NUCLEOTIDE SEQUENCE</scope>
    <source>
        <strain evidence="1">CBS 123565</strain>
    </source>
</reference>
<dbReference type="EMBL" id="MU853402">
    <property type="protein sequence ID" value="KAK4137944.1"/>
    <property type="molecule type" value="Genomic_DNA"/>
</dbReference>
<sequence length="202" mass="22215">MAAPPPCWLAGSGFVVVFVSGPGLAGWVGPFLRPPAPLGVANGWACSDRPPTRLVRVPLCHSRFFDLPLSHTTPIQPCAQAYIAWASMMLCPPPRFRATRTSSIGPCIPTCAVWRRNQTKLHFIHQVRQLVKASNRLGSRSWQPNGPTTLFSVPGSDPRIHLEVTVLCIIRMYCTTPTRLGFLNTALAKNNVNTPHTRRSEV</sequence>
<comment type="caution">
    <text evidence="1">The sequence shown here is derived from an EMBL/GenBank/DDBJ whole genome shotgun (WGS) entry which is preliminary data.</text>
</comment>
<reference evidence="1" key="1">
    <citation type="journal article" date="2023" name="Mol. Phylogenet. Evol.">
        <title>Genome-scale phylogeny and comparative genomics of the fungal order Sordariales.</title>
        <authorList>
            <person name="Hensen N."/>
            <person name="Bonometti L."/>
            <person name="Westerberg I."/>
            <person name="Brannstrom I.O."/>
            <person name="Guillou S."/>
            <person name="Cros-Aarteil S."/>
            <person name="Calhoun S."/>
            <person name="Haridas S."/>
            <person name="Kuo A."/>
            <person name="Mondo S."/>
            <person name="Pangilinan J."/>
            <person name="Riley R."/>
            <person name="LaButti K."/>
            <person name="Andreopoulos B."/>
            <person name="Lipzen A."/>
            <person name="Chen C."/>
            <person name="Yan M."/>
            <person name="Daum C."/>
            <person name="Ng V."/>
            <person name="Clum A."/>
            <person name="Steindorff A."/>
            <person name="Ohm R.A."/>
            <person name="Martin F."/>
            <person name="Silar P."/>
            <person name="Natvig D.O."/>
            <person name="Lalanne C."/>
            <person name="Gautier V."/>
            <person name="Ament-Velasquez S.L."/>
            <person name="Kruys A."/>
            <person name="Hutchinson M.I."/>
            <person name="Powell A.J."/>
            <person name="Barry K."/>
            <person name="Miller A.N."/>
            <person name="Grigoriev I.V."/>
            <person name="Debuchy R."/>
            <person name="Gladieux P."/>
            <person name="Hiltunen Thoren M."/>
            <person name="Johannesson H."/>
        </authorList>
    </citation>
    <scope>NUCLEOTIDE SEQUENCE</scope>
    <source>
        <strain evidence="1">CBS 123565</strain>
    </source>
</reference>
<evidence type="ECO:0000313" key="1">
    <source>
        <dbReference type="EMBL" id="KAK4137944.1"/>
    </source>
</evidence>
<keyword evidence="2" id="KW-1185">Reference proteome</keyword>
<name>A0AAN6US57_9PEZI</name>
<dbReference type="AlphaFoldDB" id="A0AAN6US57"/>
<proteinExistence type="predicted"/>
<protein>
    <submittedName>
        <fullName evidence="1">Uncharacterized protein</fullName>
    </submittedName>
</protein>
<dbReference type="Proteomes" id="UP001304895">
    <property type="component" value="Unassembled WGS sequence"/>
</dbReference>
<accession>A0AAN6US57</accession>
<evidence type="ECO:0000313" key="2">
    <source>
        <dbReference type="Proteomes" id="UP001304895"/>
    </source>
</evidence>